<reference evidence="2 3" key="1">
    <citation type="submission" date="2016-05" db="EMBL/GenBank/DDBJ databases">
        <title>Genome sequence of Pseudomonas stutzeri 273 and identification of the exopolysaccharide biosynthesis locus.</title>
        <authorList>
            <person name="Wu S."/>
            <person name="Sun C."/>
        </authorList>
    </citation>
    <scope>NUCLEOTIDE SEQUENCE [LARGE SCALE GENOMIC DNA]</scope>
    <source>
        <strain evidence="2 3">273</strain>
    </source>
</reference>
<dbReference type="Gene3D" id="3.20.20.450">
    <property type="entry name" value="EAL domain"/>
    <property type="match status" value="1"/>
</dbReference>
<dbReference type="OrthoDB" id="6168558at2"/>
<dbReference type="Proteomes" id="UP000077787">
    <property type="component" value="Chromosome"/>
</dbReference>
<dbReference type="SMART" id="SM00052">
    <property type="entry name" value="EAL"/>
    <property type="match status" value="1"/>
</dbReference>
<dbReference type="PROSITE" id="PS50883">
    <property type="entry name" value="EAL"/>
    <property type="match status" value="1"/>
</dbReference>
<dbReference type="InterPro" id="IPR001633">
    <property type="entry name" value="EAL_dom"/>
</dbReference>
<dbReference type="SUPFAM" id="SSF141868">
    <property type="entry name" value="EAL domain-like"/>
    <property type="match status" value="1"/>
</dbReference>
<dbReference type="PANTHER" id="PTHR33121:SF76">
    <property type="entry name" value="SIGNALING PROTEIN"/>
    <property type="match status" value="1"/>
</dbReference>
<name>A0A172WSU9_STUST</name>
<dbReference type="Pfam" id="PF00563">
    <property type="entry name" value="EAL"/>
    <property type="match status" value="1"/>
</dbReference>
<dbReference type="Gene3D" id="3.30.450.40">
    <property type="match status" value="1"/>
</dbReference>
<sequence length="417" mass="45715">MLQNVRLGPEAFERGGDPAAMLRDLETAGHTVGDMLCEALRSVRSHLGMDVAFVAEMVQGFRVFRHVSGRSDPPPICVGGSDPLSDSYCQRVVDGRLPQLIPDTSKLPEAVALPITEILSIGAYISVPIPFSDGRLYGTFCCFSSKPDGTLNERDLDTLRLFADFAGRLLETQAKEQREQEERLARINSVLSEQAYNVVYQPIVDVRQNDVVGYEALARFSGEPQRTPDLWFGEAEQVGLQCELEMALVQEALKGLSGIRQDRYLSLNVSPETILAGALGTLLDGQPLDRLMLEVTEHASVRDYDLIAEALEPMRAQGLLLAVDDAGAGYASFRHILKLKPDVIKLDGSLIRNIDSNRDCRALASALIRFGQETDCKIVAECVETEAELDILRELQVTKAQGYLLGRPGPLGGSQQT</sequence>
<gene>
    <name evidence="2" type="ORF">PS273GM_15055</name>
</gene>
<dbReference type="GO" id="GO:0071111">
    <property type="term" value="F:cyclic-guanylate-specific phosphodiesterase activity"/>
    <property type="evidence" value="ECO:0007669"/>
    <property type="project" value="InterPro"/>
</dbReference>
<dbReference type="Pfam" id="PF13185">
    <property type="entry name" value="GAF_2"/>
    <property type="match status" value="1"/>
</dbReference>
<dbReference type="RefSeq" id="WP_064481814.1">
    <property type="nucleotide sequence ID" value="NZ_CP015641.1"/>
</dbReference>
<dbReference type="AlphaFoldDB" id="A0A172WSU9"/>
<evidence type="ECO:0000313" key="3">
    <source>
        <dbReference type="Proteomes" id="UP000077787"/>
    </source>
</evidence>
<dbReference type="CDD" id="cd01948">
    <property type="entry name" value="EAL"/>
    <property type="match status" value="1"/>
</dbReference>
<protein>
    <submittedName>
        <fullName evidence="2">Diguanylate phosphodiesterase</fullName>
    </submittedName>
</protein>
<proteinExistence type="predicted"/>
<dbReference type="EMBL" id="CP015641">
    <property type="protein sequence ID" value="ANF26375.1"/>
    <property type="molecule type" value="Genomic_DNA"/>
</dbReference>
<organism evidence="2 3">
    <name type="scientific">Stutzerimonas stutzeri</name>
    <name type="common">Pseudomonas stutzeri</name>
    <dbReference type="NCBI Taxonomy" id="316"/>
    <lineage>
        <taxon>Bacteria</taxon>
        <taxon>Pseudomonadati</taxon>
        <taxon>Pseudomonadota</taxon>
        <taxon>Gammaproteobacteria</taxon>
        <taxon>Pseudomonadales</taxon>
        <taxon>Pseudomonadaceae</taxon>
        <taxon>Stutzerimonas</taxon>
    </lineage>
</organism>
<dbReference type="InterPro" id="IPR003018">
    <property type="entry name" value="GAF"/>
</dbReference>
<dbReference type="InterPro" id="IPR050706">
    <property type="entry name" value="Cyclic-di-GMP_PDE-like"/>
</dbReference>
<dbReference type="InterPro" id="IPR029016">
    <property type="entry name" value="GAF-like_dom_sf"/>
</dbReference>
<evidence type="ECO:0000259" key="1">
    <source>
        <dbReference type="PROSITE" id="PS50883"/>
    </source>
</evidence>
<dbReference type="InterPro" id="IPR035919">
    <property type="entry name" value="EAL_sf"/>
</dbReference>
<accession>A0A172WSU9</accession>
<dbReference type="SMART" id="SM00065">
    <property type="entry name" value="GAF"/>
    <property type="match status" value="1"/>
</dbReference>
<feature type="domain" description="EAL" evidence="1">
    <location>
        <begin position="180"/>
        <end position="417"/>
    </location>
</feature>
<dbReference type="SUPFAM" id="SSF55781">
    <property type="entry name" value="GAF domain-like"/>
    <property type="match status" value="1"/>
</dbReference>
<evidence type="ECO:0000313" key="2">
    <source>
        <dbReference type="EMBL" id="ANF26375.1"/>
    </source>
</evidence>
<dbReference type="PANTHER" id="PTHR33121">
    <property type="entry name" value="CYCLIC DI-GMP PHOSPHODIESTERASE PDEF"/>
    <property type="match status" value="1"/>
</dbReference>